<evidence type="ECO:0000313" key="2">
    <source>
        <dbReference type="EMBL" id="CAG7651211.1"/>
    </source>
</evidence>
<dbReference type="EMBL" id="CAJVCE010000016">
    <property type="protein sequence ID" value="CAG7651211.1"/>
    <property type="molecule type" value="Genomic_DNA"/>
</dbReference>
<feature type="region of interest" description="Disordered" evidence="1">
    <location>
        <begin position="134"/>
        <end position="157"/>
    </location>
</feature>
<keyword evidence="3" id="KW-1185">Reference proteome</keyword>
<evidence type="ECO:0000313" key="3">
    <source>
        <dbReference type="Proteomes" id="UP000730618"/>
    </source>
</evidence>
<proteinExistence type="predicted"/>
<feature type="compositionally biased region" description="Basic and acidic residues" evidence="1">
    <location>
        <begin position="134"/>
        <end position="147"/>
    </location>
</feature>
<comment type="caution">
    <text evidence="2">The sequence shown here is derived from an EMBL/GenBank/DDBJ whole genome shotgun (WGS) entry which is preliminary data.</text>
</comment>
<organism evidence="2 3">
    <name type="scientific">Paenibacillus allorhizosphaerae</name>
    <dbReference type="NCBI Taxonomy" id="2849866"/>
    <lineage>
        <taxon>Bacteria</taxon>
        <taxon>Bacillati</taxon>
        <taxon>Bacillota</taxon>
        <taxon>Bacilli</taxon>
        <taxon>Bacillales</taxon>
        <taxon>Paenibacillaceae</taxon>
        <taxon>Paenibacillus</taxon>
    </lineage>
</organism>
<reference evidence="2 3" key="1">
    <citation type="submission" date="2021-06" db="EMBL/GenBank/DDBJ databases">
        <authorList>
            <person name="Criscuolo A."/>
        </authorList>
    </citation>
    <scope>NUCLEOTIDE SEQUENCE [LARGE SCALE GENOMIC DNA]</scope>
    <source>
        <strain evidence="3">CIP 111802</strain>
    </source>
</reference>
<dbReference type="RefSeq" id="WP_218101169.1">
    <property type="nucleotide sequence ID" value="NZ_CAJVCE010000016.1"/>
</dbReference>
<evidence type="ECO:0000256" key="1">
    <source>
        <dbReference type="SAM" id="MobiDB-lite"/>
    </source>
</evidence>
<gene>
    <name evidence="2" type="ORF">PAECIP111802_04906</name>
</gene>
<sequence>MSREQIIVVGFGTDGMNEIIKEAVEETGVGRVAGFAMVRKKLVDRVIELNANMVIVGEDLVGEKETDEEWLDIVEELRRVDMYMRIVFVCKRTEEDLFLAKLALQGVTDIFNEGKLSAGWEEQLLNPPKFDSTERFRKQQEKATEQLRKRKREVTSPEEILEQAHIPQQEKKLNPAPAETKTEVKTEVKIVEKQVVKKEVVIEQVRVPSRSVVVLSLFDGAGSSLLTRMLAEYIAELQVDVGILESPISAPAWFEIINAWGLFSGNRGYMSRKEATFRQKNKQPVDLPIWESWHETVLRNEELPAWSEVFTHEKVKYIIRGPKDELDDWTENDTAHLLAYSRNLSVLFCDVSTSYDDPKVQILLRSADHIVAVGGYDVVRTGREHAKFKEHLERYYDKLHVIINKSTPRLERLHSGEIKSIYSVSKLTHVPAMTELFELYMEGDSFWKASFIREEKRVAMKEVIDELADLILGEEVMNKLRARKKGSLWQRMGAWFTQDDKEVEIDEGTA</sequence>
<name>A0ABM8VNA7_9BACL</name>
<accession>A0ABM8VNA7</accession>
<dbReference type="Proteomes" id="UP000730618">
    <property type="component" value="Unassembled WGS sequence"/>
</dbReference>
<protein>
    <submittedName>
        <fullName evidence="2">Uncharacterized protein</fullName>
    </submittedName>
</protein>